<reference evidence="9" key="1">
    <citation type="submission" date="2014-10" db="EMBL/GenBank/DDBJ databases">
        <title>Cloning and characterization of alkaline serine protease gene from Vibrio metschnikovii.</title>
        <authorList>
            <person name="Cheng F."/>
            <person name="Fang Z."/>
        </authorList>
    </citation>
    <scope>NUCLEOTIDE SEQUENCE</scope>
    <source>
        <strain evidence="9">FD39</strain>
    </source>
</reference>
<dbReference type="PROSITE" id="PS51892">
    <property type="entry name" value="SUBTILASE"/>
    <property type="match status" value="1"/>
</dbReference>
<feature type="chain" id="PRO_5002281582" evidence="7">
    <location>
        <begin position="24"/>
        <end position="422"/>
    </location>
</feature>
<dbReference type="PANTHER" id="PTHR43806:SF11">
    <property type="entry name" value="CEREVISIN-RELATED"/>
    <property type="match status" value="1"/>
</dbReference>
<dbReference type="EMBL" id="KP126900">
    <property type="protein sequence ID" value="AJT47131.1"/>
    <property type="molecule type" value="Genomic_DNA"/>
</dbReference>
<dbReference type="GO" id="GO:0005615">
    <property type="term" value="C:extracellular space"/>
    <property type="evidence" value="ECO:0007669"/>
    <property type="project" value="TreeGrafter"/>
</dbReference>
<dbReference type="PROSITE" id="PS00137">
    <property type="entry name" value="SUBTILASE_HIS"/>
    <property type="match status" value="1"/>
</dbReference>
<evidence type="ECO:0000256" key="2">
    <source>
        <dbReference type="ARBA" id="ARBA00022670"/>
    </source>
</evidence>
<protein>
    <submittedName>
        <fullName evidence="9">Alkaline serine protease</fullName>
    </submittedName>
</protein>
<dbReference type="InterPro" id="IPR000209">
    <property type="entry name" value="Peptidase_S8/S53_dom"/>
</dbReference>
<name>A0A0D4CE60_VIBME</name>
<dbReference type="CDD" id="cd07477">
    <property type="entry name" value="Peptidases_S8_Subtilisin_subset"/>
    <property type="match status" value="1"/>
</dbReference>
<dbReference type="InterPro" id="IPR036852">
    <property type="entry name" value="Peptidase_S8/S53_dom_sf"/>
</dbReference>
<dbReference type="InterPro" id="IPR023828">
    <property type="entry name" value="Peptidase_S8_Ser-AS"/>
</dbReference>
<feature type="active site" description="Charge relay system" evidence="6">
    <location>
        <position position="169"/>
    </location>
</feature>
<organism evidence="9">
    <name type="scientific">Vibrio metschnikovii</name>
    <dbReference type="NCBI Taxonomy" id="28172"/>
    <lineage>
        <taxon>Bacteria</taxon>
        <taxon>Pseudomonadati</taxon>
        <taxon>Pseudomonadota</taxon>
        <taxon>Gammaproteobacteria</taxon>
        <taxon>Vibrionales</taxon>
        <taxon>Vibrionaceae</taxon>
        <taxon>Vibrio</taxon>
    </lineage>
</organism>
<evidence type="ECO:0000256" key="1">
    <source>
        <dbReference type="ARBA" id="ARBA00011073"/>
    </source>
</evidence>
<dbReference type="GO" id="GO:0046872">
    <property type="term" value="F:metal ion binding"/>
    <property type="evidence" value="ECO:0007669"/>
    <property type="project" value="UniProtKB-KW"/>
</dbReference>
<dbReference type="AlphaFoldDB" id="A0A0D4CE60"/>
<keyword evidence="4 6" id="KW-0378">Hydrolase</keyword>
<evidence type="ECO:0000256" key="7">
    <source>
        <dbReference type="SAM" id="SignalP"/>
    </source>
</evidence>
<proteinExistence type="inferred from homology"/>
<dbReference type="Pfam" id="PF00082">
    <property type="entry name" value="Peptidase_S8"/>
    <property type="match status" value="1"/>
</dbReference>
<dbReference type="Gene3D" id="3.30.70.80">
    <property type="entry name" value="Peptidase S8 propeptide/proteinase inhibitor I9"/>
    <property type="match status" value="1"/>
</dbReference>
<dbReference type="InterPro" id="IPR050131">
    <property type="entry name" value="Peptidase_S8_subtilisin-like"/>
</dbReference>
<feature type="domain" description="Peptidase S8/S53" evidence="8">
    <location>
        <begin position="163"/>
        <end position="406"/>
    </location>
</feature>
<sequence length="422" mass="44947">MFKKNFKRTVLAGLLLPTSISLAIASQLKDQEVPSFTPSVAVENHQTEQRYFVTYVPGATSGPMRMSQNGLTETDFSLQKAADILSTQQVTVINHLESLHTSVVEMTPTQAKQLLDNPDVAMIEVDPIRYLFDAEIEPYAQQTPYGIRMVQADQLSDVYAANRKVCVIDSGYLRNHVDLPSAGVIGSTFSGHGSWFTDGNGHGTHVAGTIVAPDNNVGVVGVLPSGLVGLHNVKIFNDSGVWTRASDLIQAIQSCQSAGSHVVNMSLGGSQGSVTEQNAMRNFYQQGMLLVAAAGNSGNSGFSYPASYDAVVSVAAVNPSGNVANFSQFNSQVELSAPGVGVLSTGNNGGYLSYSGTSMASPHVAGVAALVWSHFPQCRPERIRQSLNQTALDRGAAGRDNLYGWGIVQARAAYNWLSRNGC</sequence>
<dbReference type="PRINTS" id="PR00723">
    <property type="entry name" value="SUBTILISIN"/>
</dbReference>
<accession>A0A0D4CE60</accession>
<keyword evidence="5 6" id="KW-0720">Serine protease</keyword>
<dbReference type="InterPro" id="IPR037045">
    <property type="entry name" value="S8pro/Inhibitor_I9_sf"/>
</dbReference>
<keyword evidence="3" id="KW-0479">Metal-binding</keyword>
<dbReference type="GO" id="GO:0006508">
    <property type="term" value="P:proteolysis"/>
    <property type="evidence" value="ECO:0007669"/>
    <property type="project" value="UniProtKB-KW"/>
</dbReference>
<feature type="signal peptide" evidence="7">
    <location>
        <begin position="1"/>
        <end position="23"/>
    </location>
</feature>
<comment type="similarity">
    <text evidence="1 6">Belongs to the peptidase S8 family.</text>
</comment>
<dbReference type="SUPFAM" id="SSF52743">
    <property type="entry name" value="Subtilisin-like"/>
    <property type="match status" value="1"/>
</dbReference>
<dbReference type="InterPro" id="IPR015500">
    <property type="entry name" value="Peptidase_S8_subtilisin-rel"/>
</dbReference>
<evidence type="ECO:0000256" key="4">
    <source>
        <dbReference type="ARBA" id="ARBA00022801"/>
    </source>
</evidence>
<keyword evidence="2 6" id="KW-0645">Protease</keyword>
<feature type="active site" description="Charge relay system" evidence="6">
    <location>
        <position position="202"/>
    </location>
</feature>
<dbReference type="PANTHER" id="PTHR43806">
    <property type="entry name" value="PEPTIDASE S8"/>
    <property type="match status" value="1"/>
</dbReference>
<feature type="active site" description="Charge relay system" evidence="6">
    <location>
        <position position="358"/>
    </location>
</feature>
<dbReference type="MEROPS" id="S08.111"/>
<dbReference type="GO" id="GO:0004252">
    <property type="term" value="F:serine-type endopeptidase activity"/>
    <property type="evidence" value="ECO:0007669"/>
    <property type="project" value="UniProtKB-UniRule"/>
</dbReference>
<evidence type="ECO:0000256" key="6">
    <source>
        <dbReference type="PROSITE-ProRule" id="PRU01240"/>
    </source>
</evidence>
<dbReference type="InterPro" id="IPR022398">
    <property type="entry name" value="Peptidase_S8_His-AS"/>
</dbReference>
<evidence type="ECO:0000256" key="3">
    <source>
        <dbReference type="ARBA" id="ARBA00022723"/>
    </source>
</evidence>
<dbReference type="Gene3D" id="3.40.50.200">
    <property type="entry name" value="Peptidase S8/S53 domain"/>
    <property type="match status" value="1"/>
</dbReference>
<keyword evidence="7" id="KW-0732">Signal</keyword>
<dbReference type="InterPro" id="IPR034202">
    <property type="entry name" value="Subtilisin_Carlsberg-like"/>
</dbReference>
<evidence type="ECO:0000313" key="9">
    <source>
        <dbReference type="EMBL" id="AJT47131.1"/>
    </source>
</evidence>
<evidence type="ECO:0000256" key="5">
    <source>
        <dbReference type="ARBA" id="ARBA00022825"/>
    </source>
</evidence>
<dbReference type="PROSITE" id="PS00138">
    <property type="entry name" value="SUBTILASE_SER"/>
    <property type="match status" value="1"/>
</dbReference>
<evidence type="ECO:0000259" key="8">
    <source>
        <dbReference type="Pfam" id="PF00082"/>
    </source>
</evidence>